<dbReference type="InterPro" id="IPR029962">
    <property type="entry name" value="TBL"/>
</dbReference>
<keyword evidence="6" id="KW-0472">Membrane</keyword>
<keyword evidence="3" id="KW-0812">Transmembrane</keyword>
<evidence type="ECO:0000259" key="8">
    <source>
        <dbReference type="Pfam" id="PF14416"/>
    </source>
</evidence>
<accession>A0AAV0E924</accession>
<evidence type="ECO:0000256" key="5">
    <source>
        <dbReference type="ARBA" id="ARBA00022989"/>
    </source>
</evidence>
<evidence type="ECO:0000256" key="6">
    <source>
        <dbReference type="ARBA" id="ARBA00023136"/>
    </source>
</evidence>
<evidence type="ECO:0008006" key="12">
    <source>
        <dbReference type="Google" id="ProtNLM"/>
    </source>
</evidence>
<feature type="domain" description="Trichome birefringence-like N-terminal" evidence="8">
    <location>
        <begin position="13"/>
        <end position="63"/>
    </location>
</feature>
<comment type="subcellular location">
    <subcellularLocation>
        <location evidence="1">Membrane</location>
        <topology evidence="1">Single-pass membrane protein</topology>
    </subcellularLocation>
</comment>
<comment type="caution">
    <text evidence="9">The sequence shown here is derived from an EMBL/GenBank/DDBJ whole genome shotgun (WGS) entry which is preliminary data.</text>
</comment>
<dbReference type="Pfam" id="PF13839">
    <property type="entry name" value="PC-Esterase"/>
    <property type="match status" value="1"/>
</dbReference>
<gene>
    <name evidence="9" type="ORF">CEPIT_LOCUS21976</name>
    <name evidence="10" type="ORF">CEPIT_LOCUS28437</name>
</gene>
<evidence type="ECO:0000256" key="4">
    <source>
        <dbReference type="ARBA" id="ARBA00022968"/>
    </source>
</evidence>
<name>A0AAV0E924_9ASTE</name>
<dbReference type="AlphaFoldDB" id="A0AAV0E924"/>
<dbReference type="Proteomes" id="UP001152523">
    <property type="component" value="Unassembled WGS sequence"/>
</dbReference>
<feature type="domain" description="Trichome birefringence-like C-terminal" evidence="7">
    <location>
        <begin position="64"/>
        <end position="316"/>
    </location>
</feature>
<dbReference type="PANTHER" id="PTHR32285:SF30">
    <property type="entry name" value="PROTEIN TRICHOME BIREFRINGENCE-LIKE 42"/>
    <property type="match status" value="1"/>
</dbReference>
<dbReference type="InterPro" id="IPR026057">
    <property type="entry name" value="TBL_C"/>
</dbReference>
<dbReference type="InterPro" id="IPR025846">
    <property type="entry name" value="TBL_N"/>
</dbReference>
<proteinExistence type="inferred from homology"/>
<evidence type="ECO:0000313" key="11">
    <source>
        <dbReference type="Proteomes" id="UP001152523"/>
    </source>
</evidence>
<keyword evidence="5" id="KW-1133">Transmembrane helix</keyword>
<dbReference type="GO" id="GO:0016413">
    <property type="term" value="F:O-acetyltransferase activity"/>
    <property type="evidence" value="ECO:0007669"/>
    <property type="project" value="InterPro"/>
</dbReference>
<evidence type="ECO:0000313" key="10">
    <source>
        <dbReference type="EMBL" id="CAH9127584.1"/>
    </source>
</evidence>
<dbReference type="EMBL" id="CAMAPF010000948">
    <property type="protein sequence ID" value="CAH9127584.1"/>
    <property type="molecule type" value="Genomic_DNA"/>
</dbReference>
<dbReference type="PANTHER" id="PTHR32285">
    <property type="entry name" value="PROTEIN TRICHOME BIREFRINGENCE-LIKE 9-RELATED"/>
    <property type="match status" value="1"/>
</dbReference>
<protein>
    <recommendedName>
        <fullName evidence="12">Trichome birefringence-like N-terminal domain-containing protein</fullName>
    </recommendedName>
</protein>
<sequence length="322" mass="37102">MVSSISNEGSNPACNLYAGSWVYDESYPLFSSKDYFFVPDNRKCSNRKDTSYLHYRWQPTNCNLPKFEAGKFLEKYRGKMVMFVGDSLAEIQWMSLAGLIQAYDPNATCVRTVRGKIYFTLYFEKYKLSLAYEQNRYLALLDGQKLRLDTISPASLAWWKDAHMIVFNTFHWYTHSTNLEWKSVEENNTVYPTMVPMKALTIALNHWGKVVDEEIDHKKTRVFFLGITAVHPGCTKYTTPISESSLADHTDSYIADGEEIIENELRQMKSEVTLLDITLLTRLRPDGHPGMYNGALDCSHYCVSGVPEAWNQLLYAELFPDY</sequence>
<keyword evidence="11" id="KW-1185">Reference proteome</keyword>
<comment type="similarity">
    <text evidence="2">Belongs to the PC-esterase family. TBL subfamily.</text>
</comment>
<evidence type="ECO:0000256" key="2">
    <source>
        <dbReference type="ARBA" id="ARBA00007727"/>
    </source>
</evidence>
<dbReference type="GO" id="GO:0016020">
    <property type="term" value="C:membrane"/>
    <property type="evidence" value="ECO:0007669"/>
    <property type="project" value="UniProtKB-SubCell"/>
</dbReference>
<keyword evidence="4" id="KW-0735">Signal-anchor</keyword>
<evidence type="ECO:0000256" key="3">
    <source>
        <dbReference type="ARBA" id="ARBA00022692"/>
    </source>
</evidence>
<dbReference type="Pfam" id="PF14416">
    <property type="entry name" value="PMR5N"/>
    <property type="match status" value="1"/>
</dbReference>
<dbReference type="EMBL" id="CAMAPF010000500">
    <property type="protein sequence ID" value="CAH9117701.1"/>
    <property type="molecule type" value="Genomic_DNA"/>
</dbReference>
<evidence type="ECO:0000259" key="7">
    <source>
        <dbReference type="Pfam" id="PF13839"/>
    </source>
</evidence>
<evidence type="ECO:0000256" key="1">
    <source>
        <dbReference type="ARBA" id="ARBA00004167"/>
    </source>
</evidence>
<dbReference type="GO" id="GO:0005794">
    <property type="term" value="C:Golgi apparatus"/>
    <property type="evidence" value="ECO:0007669"/>
    <property type="project" value="TreeGrafter"/>
</dbReference>
<organism evidence="9 11">
    <name type="scientific">Cuscuta epithymum</name>
    <dbReference type="NCBI Taxonomy" id="186058"/>
    <lineage>
        <taxon>Eukaryota</taxon>
        <taxon>Viridiplantae</taxon>
        <taxon>Streptophyta</taxon>
        <taxon>Embryophyta</taxon>
        <taxon>Tracheophyta</taxon>
        <taxon>Spermatophyta</taxon>
        <taxon>Magnoliopsida</taxon>
        <taxon>eudicotyledons</taxon>
        <taxon>Gunneridae</taxon>
        <taxon>Pentapetalae</taxon>
        <taxon>asterids</taxon>
        <taxon>lamiids</taxon>
        <taxon>Solanales</taxon>
        <taxon>Convolvulaceae</taxon>
        <taxon>Cuscuteae</taxon>
        <taxon>Cuscuta</taxon>
        <taxon>Cuscuta subgen. Cuscuta</taxon>
    </lineage>
</organism>
<evidence type="ECO:0000313" key="9">
    <source>
        <dbReference type="EMBL" id="CAH9117701.1"/>
    </source>
</evidence>
<reference evidence="9" key="1">
    <citation type="submission" date="2022-07" db="EMBL/GenBank/DDBJ databases">
        <authorList>
            <person name="Macas J."/>
            <person name="Novak P."/>
            <person name="Neumann P."/>
        </authorList>
    </citation>
    <scope>NUCLEOTIDE SEQUENCE</scope>
</reference>